<dbReference type="Pfam" id="PF22042">
    <property type="entry name" value="EF-G_D2"/>
    <property type="match status" value="1"/>
</dbReference>
<evidence type="ECO:0000313" key="5">
    <source>
        <dbReference type="EMBL" id="CEM33995.1"/>
    </source>
</evidence>
<dbReference type="InterPro" id="IPR031157">
    <property type="entry name" value="G_TR_CS"/>
</dbReference>
<evidence type="ECO:0000259" key="4">
    <source>
        <dbReference type="PROSITE" id="PS51722"/>
    </source>
</evidence>
<dbReference type="InterPro" id="IPR042116">
    <property type="entry name" value="TypA/BipA_C"/>
</dbReference>
<dbReference type="AlphaFoldDB" id="A0A0G4GTT9"/>
<dbReference type="GO" id="GO:0005525">
    <property type="term" value="F:GTP binding"/>
    <property type="evidence" value="ECO:0007669"/>
    <property type="project" value="UniProtKB-KW"/>
</dbReference>
<dbReference type="VEuPathDB" id="CryptoDB:Cvel_23316"/>
<dbReference type="PANTHER" id="PTHR42908">
    <property type="entry name" value="TRANSLATION ELONGATION FACTOR-RELATED"/>
    <property type="match status" value="1"/>
</dbReference>
<dbReference type="Gene3D" id="3.40.50.300">
    <property type="entry name" value="P-loop containing nucleotide triphosphate hydrolases"/>
    <property type="match status" value="1"/>
</dbReference>
<dbReference type="SUPFAM" id="SSF54980">
    <property type="entry name" value="EF-G C-terminal domain-like"/>
    <property type="match status" value="2"/>
</dbReference>
<dbReference type="NCBIfam" id="TIGR00231">
    <property type="entry name" value="small_GTP"/>
    <property type="match status" value="1"/>
</dbReference>
<dbReference type="GO" id="GO:0003924">
    <property type="term" value="F:GTPase activity"/>
    <property type="evidence" value="ECO:0007669"/>
    <property type="project" value="InterPro"/>
</dbReference>
<keyword evidence="1" id="KW-0547">Nucleotide-binding</keyword>
<keyword evidence="2" id="KW-0342">GTP-binding</keyword>
<sequence>MDSNVLEKERGITILSKVTRIEYKGKILNIVDTPGHADFGGEVERILSLVDGVCLVVDVVEGPKTQTKFVLQKALLNPQIKPIVVINKCDRENSRTPGEVESEIFDLFLNLDASDEQMGYPTIYAAGKAGWAVKSWEEVQGSDKAAGVLPLLDTVIDEVSPPGENDVEAPFSFLVSLIENVPTLGITVTGKVYAGVIRKGDSFSVMNREGKVIGKPIKVKELTVMKGTSRMAVPVAGAGDIVSITGDKSATVPSVTDTLCSPDHATEIQPLPSRAIDPPVVFVEVSVNTSPLQGQDGQFNSMQALGTRLKKEAMTNVAIEVLESPNKDKYEVRGRGELQLGILLETMRREGYEMSIFPPTVVYKKDESGKVLEPWEELSVEVPSEVSADIISKMSERSSDLIDMKTLKDTTKLTFHCASRLFMGMRSYIKEISKNTGVVTSEFLEFRPKLPGALSTRNGALISAGPGQSQEHDLAKIQEKGTLFIGHGVPVYSGMVIGEHGSKDDMEVNCTKGKKLDNMRSGGKKEDSTSLTPPRDMPIEAALSWIAEDEIVEVTPKRIVIRKKLLSADERKRAAKDAKAGR</sequence>
<dbReference type="EMBL" id="CDMZ01001533">
    <property type="protein sequence ID" value="CEM33995.1"/>
    <property type="molecule type" value="Genomic_DNA"/>
</dbReference>
<dbReference type="Gene3D" id="3.30.70.870">
    <property type="entry name" value="Elongation Factor G (Translational Gtpase), domain 3"/>
    <property type="match status" value="1"/>
</dbReference>
<name>A0A0G4GTT9_9ALVE</name>
<dbReference type="GO" id="GO:1990904">
    <property type="term" value="C:ribonucleoprotein complex"/>
    <property type="evidence" value="ECO:0007669"/>
    <property type="project" value="TreeGrafter"/>
</dbReference>
<dbReference type="InterPro" id="IPR000640">
    <property type="entry name" value="EFG_V-like"/>
</dbReference>
<feature type="region of interest" description="Disordered" evidence="3">
    <location>
        <begin position="513"/>
        <end position="536"/>
    </location>
</feature>
<feature type="compositionally biased region" description="Basic and acidic residues" evidence="3">
    <location>
        <begin position="514"/>
        <end position="528"/>
    </location>
</feature>
<dbReference type="InterPro" id="IPR053905">
    <property type="entry name" value="EF-G-like_DII"/>
</dbReference>
<dbReference type="InterPro" id="IPR027417">
    <property type="entry name" value="P-loop_NTPase"/>
</dbReference>
<dbReference type="PROSITE" id="PS51722">
    <property type="entry name" value="G_TR_2"/>
    <property type="match status" value="1"/>
</dbReference>
<dbReference type="Gene3D" id="2.40.50.250">
    <property type="entry name" value="bipa protein"/>
    <property type="match status" value="1"/>
</dbReference>
<evidence type="ECO:0000256" key="3">
    <source>
        <dbReference type="SAM" id="MobiDB-lite"/>
    </source>
</evidence>
<evidence type="ECO:0000256" key="1">
    <source>
        <dbReference type="ARBA" id="ARBA00022741"/>
    </source>
</evidence>
<proteinExistence type="predicted"/>
<feature type="domain" description="Tr-type G" evidence="4">
    <location>
        <begin position="1"/>
        <end position="163"/>
    </location>
</feature>
<reference evidence="5" key="1">
    <citation type="submission" date="2014-11" db="EMBL/GenBank/DDBJ databases">
        <authorList>
            <person name="Otto D Thomas"/>
            <person name="Naeem Raeece"/>
        </authorList>
    </citation>
    <scope>NUCLEOTIDE SEQUENCE</scope>
</reference>
<dbReference type="InterPro" id="IPR035647">
    <property type="entry name" value="EFG_III/V"/>
</dbReference>
<protein>
    <recommendedName>
        <fullName evidence="4">Tr-type G domain-containing protein</fullName>
    </recommendedName>
</protein>
<dbReference type="SUPFAM" id="SSF52540">
    <property type="entry name" value="P-loop containing nucleoside triphosphate hydrolases"/>
    <property type="match status" value="1"/>
</dbReference>
<dbReference type="Gene3D" id="2.40.30.10">
    <property type="entry name" value="Translation factors"/>
    <property type="match status" value="1"/>
</dbReference>
<dbReference type="SUPFAM" id="SSF50447">
    <property type="entry name" value="Translation proteins"/>
    <property type="match status" value="1"/>
</dbReference>
<dbReference type="Pfam" id="PF21018">
    <property type="entry name" value="BipA_C"/>
    <property type="match status" value="1"/>
</dbReference>
<accession>A0A0G4GTT9</accession>
<dbReference type="Pfam" id="PF00009">
    <property type="entry name" value="GTP_EFTU"/>
    <property type="match status" value="1"/>
</dbReference>
<dbReference type="Gene3D" id="3.30.70.240">
    <property type="match status" value="1"/>
</dbReference>
<gene>
    <name evidence="5" type="ORF">Cvel_23316</name>
</gene>
<dbReference type="PRINTS" id="PR00315">
    <property type="entry name" value="ELONGATNFCT"/>
</dbReference>
<dbReference type="InterPro" id="IPR009000">
    <property type="entry name" value="Transl_B-barrel_sf"/>
</dbReference>
<dbReference type="PANTHER" id="PTHR42908:SF8">
    <property type="entry name" value="TR-TYPE G DOMAIN-CONTAINING PROTEIN"/>
    <property type="match status" value="1"/>
</dbReference>
<dbReference type="InterPro" id="IPR048876">
    <property type="entry name" value="BipA_C"/>
</dbReference>
<dbReference type="InterPro" id="IPR005225">
    <property type="entry name" value="Small_GTP-bd"/>
</dbReference>
<evidence type="ECO:0000256" key="2">
    <source>
        <dbReference type="ARBA" id="ARBA00023134"/>
    </source>
</evidence>
<dbReference type="PhylomeDB" id="A0A0G4GTT9"/>
<dbReference type="InterPro" id="IPR000795">
    <property type="entry name" value="T_Tr_GTP-bd_dom"/>
</dbReference>
<dbReference type="GO" id="GO:0005829">
    <property type="term" value="C:cytosol"/>
    <property type="evidence" value="ECO:0007669"/>
    <property type="project" value="TreeGrafter"/>
</dbReference>
<organism evidence="5">
    <name type="scientific">Chromera velia CCMP2878</name>
    <dbReference type="NCBI Taxonomy" id="1169474"/>
    <lineage>
        <taxon>Eukaryota</taxon>
        <taxon>Sar</taxon>
        <taxon>Alveolata</taxon>
        <taxon>Colpodellida</taxon>
        <taxon>Chromeraceae</taxon>
        <taxon>Chromera</taxon>
    </lineage>
</organism>
<dbReference type="PROSITE" id="PS00301">
    <property type="entry name" value="G_TR_1"/>
    <property type="match status" value="1"/>
</dbReference>
<dbReference type="Pfam" id="PF00679">
    <property type="entry name" value="EFG_C"/>
    <property type="match status" value="1"/>
</dbReference>